<feature type="chain" id="PRO_5047039292" evidence="8">
    <location>
        <begin position="22"/>
        <end position="493"/>
    </location>
</feature>
<evidence type="ECO:0000256" key="4">
    <source>
        <dbReference type="ARBA" id="ARBA00022452"/>
    </source>
</evidence>
<keyword evidence="6" id="KW-0472">Membrane</keyword>
<keyword evidence="3" id="KW-0813">Transport</keyword>
<keyword evidence="4" id="KW-1134">Transmembrane beta strand</keyword>
<evidence type="ECO:0000256" key="1">
    <source>
        <dbReference type="ARBA" id="ARBA00004442"/>
    </source>
</evidence>
<keyword evidence="8" id="KW-0732">Signal</keyword>
<evidence type="ECO:0000256" key="6">
    <source>
        <dbReference type="ARBA" id="ARBA00023136"/>
    </source>
</evidence>
<dbReference type="InterPro" id="IPR003423">
    <property type="entry name" value="OMP_efflux"/>
</dbReference>
<dbReference type="Pfam" id="PF02321">
    <property type="entry name" value="OEP"/>
    <property type="match status" value="2"/>
</dbReference>
<proteinExistence type="inferred from homology"/>
<feature type="signal peptide" evidence="8">
    <location>
        <begin position="1"/>
        <end position="21"/>
    </location>
</feature>
<dbReference type="EMBL" id="CP089982">
    <property type="protein sequence ID" value="WXA93646.1"/>
    <property type="molecule type" value="Genomic_DNA"/>
</dbReference>
<evidence type="ECO:0000256" key="3">
    <source>
        <dbReference type="ARBA" id="ARBA00022448"/>
    </source>
</evidence>
<evidence type="ECO:0000256" key="8">
    <source>
        <dbReference type="SAM" id="SignalP"/>
    </source>
</evidence>
<keyword evidence="10" id="KW-1185">Reference proteome</keyword>
<evidence type="ECO:0000256" key="2">
    <source>
        <dbReference type="ARBA" id="ARBA00007613"/>
    </source>
</evidence>
<organism evidence="9 10">
    <name type="scientific">Pendulispora brunnea</name>
    <dbReference type="NCBI Taxonomy" id="2905690"/>
    <lineage>
        <taxon>Bacteria</taxon>
        <taxon>Pseudomonadati</taxon>
        <taxon>Myxococcota</taxon>
        <taxon>Myxococcia</taxon>
        <taxon>Myxococcales</taxon>
        <taxon>Sorangiineae</taxon>
        <taxon>Pendulisporaceae</taxon>
        <taxon>Pendulispora</taxon>
    </lineage>
</organism>
<evidence type="ECO:0000313" key="10">
    <source>
        <dbReference type="Proteomes" id="UP001379533"/>
    </source>
</evidence>
<dbReference type="InterPro" id="IPR051906">
    <property type="entry name" value="TolC-like"/>
</dbReference>
<accession>A0ABZ2K4M4</accession>
<keyword evidence="7" id="KW-0998">Cell outer membrane</keyword>
<dbReference type="Proteomes" id="UP001379533">
    <property type="component" value="Chromosome"/>
</dbReference>
<gene>
    <name evidence="9" type="ORF">LZC95_45235</name>
</gene>
<dbReference type="PANTHER" id="PTHR30026">
    <property type="entry name" value="OUTER MEMBRANE PROTEIN TOLC"/>
    <property type="match status" value="1"/>
</dbReference>
<protein>
    <submittedName>
        <fullName evidence="9">TolC family protein</fullName>
    </submittedName>
</protein>
<evidence type="ECO:0000256" key="7">
    <source>
        <dbReference type="ARBA" id="ARBA00023237"/>
    </source>
</evidence>
<comment type="subcellular location">
    <subcellularLocation>
        <location evidence="1">Cell outer membrane</location>
    </subcellularLocation>
</comment>
<dbReference type="PANTHER" id="PTHR30026:SF23">
    <property type="entry name" value="TO APRF-PUTATIVE OUTER MEMBRANE EFFLUX PROTEIN OR SECRETED ALKALINE PHOSPHATASE-RELATED"/>
    <property type="match status" value="1"/>
</dbReference>
<dbReference type="RefSeq" id="WP_394844246.1">
    <property type="nucleotide sequence ID" value="NZ_CP089982.1"/>
</dbReference>
<reference evidence="9 10" key="1">
    <citation type="submission" date="2021-12" db="EMBL/GenBank/DDBJ databases">
        <title>Discovery of the Pendulisporaceae a myxobacterial family with distinct sporulation behavior and unique specialized metabolism.</title>
        <authorList>
            <person name="Garcia R."/>
            <person name="Popoff A."/>
            <person name="Bader C.D."/>
            <person name="Loehr J."/>
            <person name="Walesch S."/>
            <person name="Walt C."/>
            <person name="Boldt J."/>
            <person name="Bunk B."/>
            <person name="Haeckl F.J.F.P.J."/>
            <person name="Gunesch A.P."/>
            <person name="Birkelbach J."/>
            <person name="Nuebel U."/>
            <person name="Pietschmann T."/>
            <person name="Bach T."/>
            <person name="Mueller R."/>
        </authorList>
    </citation>
    <scope>NUCLEOTIDE SEQUENCE [LARGE SCALE GENOMIC DNA]</scope>
    <source>
        <strain evidence="9 10">MSr12523</strain>
    </source>
</reference>
<evidence type="ECO:0000313" key="9">
    <source>
        <dbReference type="EMBL" id="WXA93646.1"/>
    </source>
</evidence>
<evidence type="ECO:0000256" key="5">
    <source>
        <dbReference type="ARBA" id="ARBA00022692"/>
    </source>
</evidence>
<dbReference type="SUPFAM" id="SSF56954">
    <property type="entry name" value="Outer membrane efflux proteins (OEP)"/>
    <property type="match status" value="1"/>
</dbReference>
<name>A0ABZ2K4M4_9BACT</name>
<dbReference type="Gene3D" id="1.20.1600.10">
    <property type="entry name" value="Outer membrane efflux proteins (OEP)"/>
    <property type="match status" value="1"/>
</dbReference>
<comment type="similarity">
    <text evidence="2">Belongs to the outer membrane factor (OMF) (TC 1.B.17) family.</text>
</comment>
<sequence>MNKLVALVSCVVCLSGATAQAQTRQEVTLADALRTAVAHNPRLAGRFADVAIANARVLEAKGLDDFFVDGSGSWTRTRADNVEAQTVPFTPYDRIGLAASLTRPFSTGGSVALKLDAPYVRRAVSGFAPSDANLVLSEAYMPSVQLALTQPLLRGRGYDVARAKARLADADHSVASRTLVAEASGLVRDVAHAYWELAYATGAVELRREALEATREQLRAVMAQIDVGKQSPSGSAEVEVSVAVREEELIDAQRELTQRSANLGRLLGQEAPASFSAAEKPEVLAAARGDVLGRALARNAEIRALHAQAMAAGIDIDVAESALLPQFDVYASGGALGMAADPQQALSNLGSFGGYTVQAGFVFQEPIERRTQRGQRDAAIERARKARLAEEDARTRVANDVAGALAALDSTQRRVAVLVHAVEVADLDLSAERARFQANRSTNFDVLRRQQSATDVRLRLLRAEVENAKAAATLDALTTDILARHGIALKGTP</sequence>
<keyword evidence="5" id="KW-0812">Transmembrane</keyword>